<dbReference type="GO" id="GO:0052689">
    <property type="term" value="F:carboxylic ester hydrolase activity"/>
    <property type="evidence" value="ECO:0007669"/>
    <property type="project" value="TreeGrafter"/>
</dbReference>
<keyword evidence="2 3" id="KW-0378">Hydrolase</keyword>
<keyword evidence="3" id="KW-0732">Signal</keyword>
<accession>A0AAJ4XM54</accession>
<feature type="domain" description="Carboxylesterase type B" evidence="4">
    <location>
        <begin position="32"/>
        <end position="530"/>
    </location>
</feature>
<dbReference type="EC" id="3.1.1.-" evidence="3"/>
<dbReference type="PANTHER" id="PTHR43918">
    <property type="entry name" value="ACETYLCHOLINESTERASE"/>
    <property type="match status" value="1"/>
</dbReference>
<dbReference type="PANTHER" id="PTHR43918:SF4">
    <property type="entry name" value="CARBOXYLIC ESTER HYDROLASE"/>
    <property type="match status" value="1"/>
</dbReference>
<comment type="similarity">
    <text evidence="1 3">Belongs to the type-B carboxylesterase/lipase family.</text>
</comment>
<feature type="signal peptide" evidence="3">
    <location>
        <begin position="1"/>
        <end position="28"/>
    </location>
</feature>
<sequence>MTAINTFCPAFAILFSLILCSCPLRVFGRSKPLAETVNGTFRGLHLPNFDQDLFLGVPFAQKPIGELRLSRPAFLNSSWEGIRSAERRGFSCQGYAGFAQGLTMAEVRPANVTARSKLPVLVWIYGGGFTAGGSADPRYNTSFIVRESVRMGKPIMAISINYRVGAWGFLASKEIRDAKASNIGLYDQRLALRWIHENVAGFGGDPDAVTISGESAGAFSVGYHLVGFGGNHDNLFRAAILQSGSALGPALNSIDHLQGSYQPIYDNITKVVGCNTSKDSLACLRSVPFEKLSRAFEPFVLTPVLDGDFLDKLPSQSYAKGEVADVAMLIGANTDEGTATFFGPRGTLNNETDVATYVSSLGRGLDSKETKTIMALYPDDPRQGCPFNTGNQRFAHQNGQQYKRGAAIAGDSAIIAGRRASAQYHALSKSTYSYRFDQPPWNGIEVLVATEPPVYSTHYAEICFVFNLDPELSRNNSNWIGPYKSYHHLAAQISNAWISFVHELDPNHDGSHLPQWPAYSTASPTNMVFTASGSHIEPDDWRAPQLAYWTEIWRALKT</sequence>
<dbReference type="InterPro" id="IPR002018">
    <property type="entry name" value="CarbesteraseB"/>
</dbReference>
<proteinExistence type="inferred from homology"/>
<comment type="caution">
    <text evidence="5">The sequence shown here is derived from an EMBL/GenBank/DDBJ whole genome shotgun (WGS) entry which is preliminary data.</text>
</comment>
<evidence type="ECO:0000259" key="4">
    <source>
        <dbReference type="Pfam" id="PF00135"/>
    </source>
</evidence>
<organism evidence="5 6">
    <name type="scientific">Melanopsichium pennsylvanicum</name>
    <dbReference type="NCBI Taxonomy" id="63383"/>
    <lineage>
        <taxon>Eukaryota</taxon>
        <taxon>Fungi</taxon>
        <taxon>Dikarya</taxon>
        <taxon>Basidiomycota</taxon>
        <taxon>Ustilaginomycotina</taxon>
        <taxon>Ustilaginomycetes</taxon>
        <taxon>Ustilaginales</taxon>
        <taxon>Ustilaginaceae</taxon>
        <taxon>Melanopsichium</taxon>
    </lineage>
</organism>
<dbReference type="EMBL" id="OAPG01000008">
    <property type="protein sequence ID" value="SNX85115.1"/>
    <property type="molecule type" value="Genomic_DNA"/>
</dbReference>
<dbReference type="AlphaFoldDB" id="A0AAJ4XM54"/>
<evidence type="ECO:0000256" key="1">
    <source>
        <dbReference type="ARBA" id="ARBA00005964"/>
    </source>
</evidence>
<name>A0AAJ4XM54_9BASI</name>
<dbReference type="SUPFAM" id="SSF53474">
    <property type="entry name" value="alpha/beta-Hydrolases"/>
    <property type="match status" value="1"/>
</dbReference>
<protein>
    <recommendedName>
        <fullName evidence="3">Carboxylic ester hydrolase</fullName>
        <ecNumber evidence="3">3.1.1.-</ecNumber>
    </recommendedName>
</protein>
<dbReference type="InterPro" id="IPR029058">
    <property type="entry name" value="AB_hydrolase_fold"/>
</dbReference>
<dbReference type="PROSITE" id="PS00122">
    <property type="entry name" value="CARBOXYLESTERASE_B_1"/>
    <property type="match status" value="1"/>
</dbReference>
<gene>
    <name evidence="5" type="ORF">MEPE_03824</name>
</gene>
<evidence type="ECO:0000313" key="5">
    <source>
        <dbReference type="EMBL" id="SNX85115.1"/>
    </source>
</evidence>
<dbReference type="InterPro" id="IPR050654">
    <property type="entry name" value="AChE-related_enzymes"/>
</dbReference>
<reference evidence="5" key="1">
    <citation type="submission" date="2023-10" db="EMBL/GenBank/DDBJ databases">
        <authorList>
            <person name="Guldener U."/>
        </authorList>
    </citation>
    <scope>NUCLEOTIDE SEQUENCE</scope>
    <source>
        <strain evidence="5">Mp4</strain>
    </source>
</reference>
<dbReference type="InterPro" id="IPR019826">
    <property type="entry name" value="Carboxylesterase_B_AS"/>
</dbReference>
<dbReference type="Pfam" id="PF00135">
    <property type="entry name" value="COesterase"/>
    <property type="match status" value="1"/>
</dbReference>
<keyword evidence="6" id="KW-1185">Reference proteome</keyword>
<dbReference type="Gene3D" id="3.40.50.1820">
    <property type="entry name" value="alpha/beta hydrolase"/>
    <property type="match status" value="1"/>
</dbReference>
<evidence type="ECO:0000256" key="3">
    <source>
        <dbReference type="RuleBase" id="RU361235"/>
    </source>
</evidence>
<evidence type="ECO:0000256" key="2">
    <source>
        <dbReference type="ARBA" id="ARBA00022801"/>
    </source>
</evidence>
<evidence type="ECO:0000313" key="6">
    <source>
        <dbReference type="Proteomes" id="UP001294444"/>
    </source>
</evidence>
<feature type="chain" id="PRO_5042313023" description="Carboxylic ester hydrolase" evidence="3">
    <location>
        <begin position="29"/>
        <end position="558"/>
    </location>
</feature>
<dbReference type="Proteomes" id="UP001294444">
    <property type="component" value="Unassembled WGS sequence"/>
</dbReference>